<organism evidence="2 3">
    <name type="scientific">Psophocarpus tetragonolobus</name>
    <name type="common">Winged bean</name>
    <name type="synonym">Dolichos tetragonolobus</name>
    <dbReference type="NCBI Taxonomy" id="3891"/>
    <lineage>
        <taxon>Eukaryota</taxon>
        <taxon>Viridiplantae</taxon>
        <taxon>Streptophyta</taxon>
        <taxon>Embryophyta</taxon>
        <taxon>Tracheophyta</taxon>
        <taxon>Spermatophyta</taxon>
        <taxon>Magnoliopsida</taxon>
        <taxon>eudicotyledons</taxon>
        <taxon>Gunneridae</taxon>
        <taxon>Pentapetalae</taxon>
        <taxon>rosids</taxon>
        <taxon>fabids</taxon>
        <taxon>Fabales</taxon>
        <taxon>Fabaceae</taxon>
        <taxon>Papilionoideae</taxon>
        <taxon>50 kb inversion clade</taxon>
        <taxon>NPAAA clade</taxon>
        <taxon>indigoferoid/millettioid clade</taxon>
        <taxon>Phaseoleae</taxon>
        <taxon>Psophocarpus</taxon>
    </lineage>
</organism>
<evidence type="ECO:0000313" key="3">
    <source>
        <dbReference type="Proteomes" id="UP001386955"/>
    </source>
</evidence>
<dbReference type="Pfam" id="PF02519">
    <property type="entry name" value="Auxin_inducible"/>
    <property type="match status" value="1"/>
</dbReference>
<dbReference type="Proteomes" id="UP001386955">
    <property type="component" value="Unassembled WGS sequence"/>
</dbReference>
<reference evidence="2 3" key="1">
    <citation type="submission" date="2024-01" db="EMBL/GenBank/DDBJ databases">
        <title>The genomes of 5 underutilized Papilionoideae crops provide insights into root nodulation and disease resistanc.</title>
        <authorList>
            <person name="Jiang F."/>
        </authorList>
    </citation>
    <scope>NUCLEOTIDE SEQUENCE [LARGE SCALE GENOMIC DNA]</scope>
    <source>
        <strain evidence="2">DUOXIRENSHENG_FW03</strain>
        <tissue evidence="2">Leaves</tissue>
    </source>
</reference>
<dbReference type="GO" id="GO:0009733">
    <property type="term" value="P:response to auxin"/>
    <property type="evidence" value="ECO:0007669"/>
    <property type="project" value="InterPro"/>
</dbReference>
<evidence type="ECO:0000313" key="2">
    <source>
        <dbReference type="EMBL" id="KAK7411819.1"/>
    </source>
</evidence>
<dbReference type="AlphaFoldDB" id="A0AAN9T2T1"/>
<protein>
    <submittedName>
        <fullName evidence="2">Uncharacterized protein</fullName>
    </submittedName>
</protein>
<gene>
    <name evidence="2" type="ORF">VNO78_03260</name>
</gene>
<sequence>MSKGGKLTKLKSVLKKWNSFGHKHSHVSTAAETTDGEPSSLRPVFVGKTRRRYLVSPEVVGHPLFRELVDRSRESSEEEEDTINVACEVVLFEHLLWMLHNADPQPESLHELVDFYAWIERGHRFGFVSFSEVTYARMMALTLDKIFIRDLKLWANCPSNEMDEEVDHIIMEQRLGALQRESGVGRDLKDIGKLSLKLDANFENKEVQTTSRIFPNQPSKLDLANLIVRIENEHAWAKIEQFHVTHYLTRGKNHTLRDWMKLNRLASNNAKEGIVGQVGDAIYIEEIAAIEAKDQDVHLIQERQDQWVWALDPNSSFFVATTYKLTSSVLDNDFGDNAENQVDVGFGLVIVST</sequence>
<evidence type="ECO:0000256" key="1">
    <source>
        <dbReference type="ARBA" id="ARBA00006974"/>
    </source>
</evidence>
<accession>A0AAN9T2T1</accession>
<dbReference type="EMBL" id="JAYMYS010000001">
    <property type="protein sequence ID" value="KAK7411819.1"/>
    <property type="molecule type" value="Genomic_DNA"/>
</dbReference>
<dbReference type="PANTHER" id="PTHR35296:SF8">
    <property type="entry name" value="SMALL AUXIN-UP RNA-RELATED"/>
    <property type="match status" value="1"/>
</dbReference>
<comment type="similarity">
    <text evidence="1">Belongs to the ARG7 family.</text>
</comment>
<dbReference type="InterPro" id="IPR003676">
    <property type="entry name" value="SAUR_fam"/>
</dbReference>
<dbReference type="PANTHER" id="PTHR35296">
    <property type="entry name" value="EXPRESSED PROTEIN"/>
    <property type="match status" value="1"/>
</dbReference>
<keyword evidence="3" id="KW-1185">Reference proteome</keyword>
<proteinExistence type="inferred from homology"/>
<name>A0AAN9T2T1_PSOTE</name>
<comment type="caution">
    <text evidence="2">The sequence shown here is derived from an EMBL/GenBank/DDBJ whole genome shotgun (WGS) entry which is preliminary data.</text>
</comment>